<proteinExistence type="predicted"/>
<gene>
    <name evidence="2" type="ORF">PS2015_829</name>
</gene>
<dbReference type="PANTHER" id="PTHR36434">
    <property type="entry name" value="MEMBRANE PROTEASE YUGP-RELATED"/>
    <property type="match status" value="1"/>
</dbReference>
<feature type="transmembrane region" description="Helical" evidence="1">
    <location>
        <begin position="122"/>
        <end position="140"/>
    </location>
</feature>
<keyword evidence="1" id="KW-1133">Transmembrane helix</keyword>
<keyword evidence="3" id="KW-1185">Reference proteome</keyword>
<reference evidence="2 3" key="1">
    <citation type="submission" date="2015-11" db="EMBL/GenBank/DDBJ databases">
        <authorList>
            <person name="Zhang Y."/>
            <person name="Guo Z."/>
        </authorList>
    </citation>
    <scope>NUCLEOTIDE SEQUENCE [LARGE SCALE GENOMIC DNA]</scope>
    <source>
        <strain evidence="2 3">KCTC 32221</strain>
    </source>
</reference>
<keyword evidence="1" id="KW-0812">Transmembrane</keyword>
<dbReference type="InterPro" id="IPR007395">
    <property type="entry name" value="Zn_peptidase_2"/>
</dbReference>
<dbReference type="STRING" id="1249552.PS2015_829"/>
<keyword evidence="1" id="KW-0472">Membrane</keyword>
<evidence type="ECO:0000313" key="2">
    <source>
        <dbReference type="EMBL" id="ALO45503.1"/>
    </source>
</evidence>
<organism evidence="2 3">
    <name type="scientific">Pseudohongiella spirulinae</name>
    <dbReference type="NCBI Taxonomy" id="1249552"/>
    <lineage>
        <taxon>Bacteria</taxon>
        <taxon>Pseudomonadati</taxon>
        <taxon>Pseudomonadota</taxon>
        <taxon>Gammaproteobacteria</taxon>
        <taxon>Pseudomonadales</taxon>
        <taxon>Pseudohongiellaceae</taxon>
        <taxon>Pseudohongiella</taxon>
    </lineage>
</organism>
<dbReference type="OrthoDB" id="9805386at2"/>
<dbReference type="RefSeq" id="WP_058021036.1">
    <property type="nucleotide sequence ID" value="NZ_CP013189.1"/>
</dbReference>
<dbReference type="AlphaFoldDB" id="A0A0S2KBX2"/>
<accession>A0A0S2KBX2</accession>
<evidence type="ECO:0000313" key="3">
    <source>
        <dbReference type="Proteomes" id="UP000065641"/>
    </source>
</evidence>
<name>A0A0S2KBX2_9GAMM</name>
<feature type="transmembrane region" description="Helical" evidence="1">
    <location>
        <begin position="203"/>
        <end position="224"/>
    </location>
</feature>
<dbReference type="PATRIC" id="fig|1249552.3.peg.835"/>
<dbReference type="Proteomes" id="UP000065641">
    <property type="component" value="Chromosome"/>
</dbReference>
<dbReference type="EMBL" id="CP013189">
    <property type="protein sequence ID" value="ALO45503.1"/>
    <property type="molecule type" value="Genomic_DNA"/>
</dbReference>
<protein>
    <submittedName>
        <fullName evidence="2">Peptidase</fullName>
    </submittedName>
</protein>
<dbReference type="PANTHER" id="PTHR36434:SF1">
    <property type="entry name" value="MEMBRANE PROTEASE YUGP-RELATED"/>
    <property type="match status" value="1"/>
</dbReference>
<sequence length="228" mass="25419">MIFLVLGLLLAALVFAPQLWVKFVMQRHHREVPDMPGTGGELAWHLIQRFKLDGIQVEETEEGRDHFDPQAQMVRLSPSNYHGRSVTAVAVAAHEVGHAIQFHRQESIFELRKKYMPLAAKLNRMGIALMWSVPVAALVLRSPIAIGTVIGLSVLLQLAGAMAYLIVLPEEWDASFNKALPILAEGEYLQEKQLHSARQVLKAAALTYFAGALASVVNIGRWLMVLRR</sequence>
<dbReference type="Pfam" id="PF04298">
    <property type="entry name" value="Zn_peptidase_2"/>
    <property type="match status" value="1"/>
</dbReference>
<dbReference type="KEGG" id="pspi:PS2015_829"/>
<evidence type="ECO:0000256" key="1">
    <source>
        <dbReference type="SAM" id="Phobius"/>
    </source>
</evidence>
<feature type="transmembrane region" description="Helical" evidence="1">
    <location>
        <begin position="147"/>
        <end position="167"/>
    </location>
</feature>